<dbReference type="Gene3D" id="1.25.40.10">
    <property type="entry name" value="Tetratricopeptide repeat domain"/>
    <property type="match status" value="3"/>
</dbReference>
<dbReference type="Pfam" id="PF13432">
    <property type="entry name" value="TPR_16"/>
    <property type="match status" value="5"/>
</dbReference>
<sequence>MVRKAFQGSKGRVVLAAISAALLAGCGQESPDALVTSAKTYIARNDVQGAVIQLKNALQQNAEHPEARFLMGTTALKAGDAVSAEVELRRALKLGYPADEVIPPLARAMLLRNKTSEVLAEFSGQKLSSPRAGAALKTALASAYASQQKFDQATAAAGEAAALDATYVPAQVLQARLAVALGRVDDGLAALDQIVAAHPGEADAWHARGDVLWHRRKGATEALAAYRKAIEIDPTHAAARSAEISLLFELGDGKAAQERMAELRKLPGQQMQVAFFDAQSALAAGQRDRAYELIQQVLKVAPLHPLALQVAGSIELSTGRLLAAERTLAKAVQAGPELPSPRRLLAQTHLRAGEPDKALAVLRPLLASTDHPDPQALALAGEAYLQRGDLANAERAFHTALEADPASSQSRTAVALLQMRKGDTAKGLQALTAIADEDKKGIQADLALVSYYLERGDHAKTLAAVDRLAAKQPDKPLPVQLRALSLLAQGQRAQARAAFERALSIDPVFVPAVAQLVSLDIAERRFTEARARLEKLLAADPGNLQAMLGIAGLMVRAQEPAAQIEAWLRKAVELNPTDVRARIVLVDHLLSRQQVQPALEAAQAGVAAQPESVELLDALGRAQTAAGERNQAVATFNKLIGLAPKSPQPHVRLAALAMMDNDRAASRASLERALQVAPALLAAQESLINLDLGESRFDHALRIARDIQQQRPRELTGHLWEADIRARQSGESAVEVYRKLFAKAPATETATRLYMALVDAGQRKEAAAVAAAWLQSHPKDFAFRIQLGESLLRSDDYAGAAVQFQAVLAEDGEHVGALNNLAWALVKQGSPSAVSYANKAVALRPDTPTLLDTLSSALAVDGQLPKAIETQKKAIALARGEPSLRLGLARLYIQAGDNAAAKNELNALASLGDKFPQQAEIRKLLAPL</sequence>
<protein>
    <submittedName>
        <fullName evidence="2">XrtA/PEP-CTERM system TPR-repeat protein PrsT</fullName>
    </submittedName>
</protein>
<keyword evidence="1" id="KW-0802">TPR repeat</keyword>
<dbReference type="PANTHER" id="PTHR12558">
    <property type="entry name" value="CELL DIVISION CYCLE 16,23,27"/>
    <property type="match status" value="1"/>
</dbReference>
<dbReference type="Pfam" id="PF13174">
    <property type="entry name" value="TPR_6"/>
    <property type="match status" value="1"/>
</dbReference>
<dbReference type="InterPro" id="IPR019734">
    <property type="entry name" value="TPR_rpt"/>
</dbReference>
<feature type="repeat" description="TPR" evidence="1">
    <location>
        <begin position="374"/>
        <end position="407"/>
    </location>
</feature>
<dbReference type="RefSeq" id="WP_332290269.1">
    <property type="nucleotide sequence ID" value="NZ_JAZIBG010000028.1"/>
</dbReference>
<dbReference type="InterPro" id="IPR014266">
    <property type="entry name" value="PEP-CTERM_TPR_PrsT"/>
</dbReference>
<dbReference type="InterPro" id="IPR011990">
    <property type="entry name" value="TPR-like_helical_dom_sf"/>
</dbReference>
<keyword evidence="3" id="KW-1185">Reference proteome</keyword>
<dbReference type="PROSITE" id="PS50005">
    <property type="entry name" value="TPR"/>
    <property type="match status" value="2"/>
</dbReference>
<dbReference type="Pfam" id="PF14559">
    <property type="entry name" value="TPR_19"/>
    <property type="match status" value="2"/>
</dbReference>
<comment type="caution">
    <text evidence="2">The sequence shown here is derived from an EMBL/GenBank/DDBJ whole genome shotgun (WGS) entry which is preliminary data.</text>
</comment>
<feature type="repeat" description="TPR" evidence="1">
    <location>
        <begin position="613"/>
        <end position="646"/>
    </location>
</feature>
<dbReference type="PANTHER" id="PTHR12558:SF13">
    <property type="entry name" value="CELL DIVISION CYCLE PROTEIN 27 HOMOLOG"/>
    <property type="match status" value="1"/>
</dbReference>
<proteinExistence type="predicted"/>
<reference evidence="2 3" key="1">
    <citation type="submission" date="2024-02" db="EMBL/GenBank/DDBJ databases">
        <title>Genome sequence of Aquincola sp. MAHUQ-54.</title>
        <authorList>
            <person name="Huq M.A."/>
        </authorList>
    </citation>
    <scope>NUCLEOTIDE SEQUENCE [LARGE SCALE GENOMIC DNA]</scope>
    <source>
        <strain evidence="2 3">MAHUQ-54</strain>
    </source>
</reference>
<dbReference type="EMBL" id="JAZIBG010000028">
    <property type="protein sequence ID" value="MEF7615149.1"/>
    <property type="molecule type" value="Genomic_DNA"/>
</dbReference>
<dbReference type="Proteomes" id="UP001336250">
    <property type="component" value="Unassembled WGS sequence"/>
</dbReference>
<gene>
    <name evidence="2" type="primary">prsT</name>
    <name evidence="2" type="ORF">V4F39_14605</name>
</gene>
<dbReference type="SMART" id="SM00028">
    <property type="entry name" value="TPR"/>
    <property type="match status" value="11"/>
</dbReference>
<dbReference type="NCBIfam" id="TIGR02917">
    <property type="entry name" value="PEP_TPR_lipo"/>
    <property type="match status" value="1"/>
</dbReference>
<evidence type="ECO:0000256" key="1">
    <source>
        <dbReference type="PROSITE-ProRule" id="PRU00339"/>
    </source>
</evidence>
<dbReference type="SUPFAM" id="SSF48452">
    <property type="entry name" value="TPR-like"/>
    <property type="match status" value="3"/>
</dbReference>
<dbReference type="PROSITE" id="PS51257">
    <property type="entry name" value="PROKAR_LIPOPROTEIN"/>
    <property type="match status" value="1"/>
</dbReference>
<organism evidence="2 3">
    <name type="scientific">Aquincola agrisoli</name>
    <dbReference type="NCBI Taxonomy" id="3119538"/>
    <lineage>
        <taxon>Bacteria</taxon>
        <taxon>Pseudomonadati</taxon>
        <taxon>Pseudomonadota</taxon>
        <taxon>Betaproteobacteria</taxon>
        <taxon>Burkholderiales</taxon>
        <taxon>Sphaerotilaceae</taxon>
        <taxon>Aquincola</taxon>
    </lineage>
</organism>
<name>A0AAW9QHM4_9BURK</name>
<accession>A0AAW9QHM4</accession>
<evidence type="ECO:0000313" key="2">
    <source>
        <dbReference type="EMBL" id="MEF7615149.1"/>
    </source>
</evidence>
<dbReference type="AlphaFoldDB" id="A0AAW9QHM4"/>
<evidence type="ECO:0000313" key="3">
    <source>
        <dbReference type="Proteomes" id="UP001336250"/>
    </source>
</evidence>